<protein>
    <submittedName>
        <fullName evidence="1">Uncharacterized protein</fullName>
    </submittedName>
</protein>
<gene>
    <name evidence="1" type="ORF">CLV72_101205</name>
</gene>
<reference evidence="1 2" key="1">
    <citation type="submission" date="2018-03" db="EMBL/GenBank/DDBJ databases">
        <title>Genomic Encyclopedia of Archaeal and Bacterial Type Strains, Phase II (KMG-II): from individual species to whole genera.</title>
        <authorList>
            <person name="Goeker M."/>
        </authorList>
    </citation>
    <scope>NUCLEOTIDE SEQUENCE [LARGE SCALE GENOMIC DNA]</scope>
    <source>
        <strain evidence="1 2">DSM 45601</strain>
    </source>
</reference>
<dbReference type="Proteomes" id="UP000237846">
    <property type="component" value="Unassembled WGS sequence"/>
</dbReference>
<proteinExistence type="predicted"/>
<comment type="caution">
    <text evidence="1">The sequence shown here is derived from an EMBL/GenBank/DDBJ whole genome shotgun (WGS) entry which is preliminary data.</text>
</comment>
<keyword evidence="2" id="KW-1185">Reference proteome</keyword>
<organism evidence="1 2">
    <name type="scientific">Allonocardiopsis opalescens</name>
    <dbReference type="NCBI Taxonomy" id="1144618"/>
    <lineage>
        <taxon>Bacteria</taxon>
        <taxon>Bacillati</taxon>
        <taxon>Actinomycetota</taxon>
        <taxon>Actinomycetes</taxon>
        <taxon>Streptosporangiales</taxon>
        <taxon>Allonocardiopsis</taxon>
    </lineage>
</organism>
<dbReference type="RefSeq" id="WP_106237639.1">
    <property type="nucleotide sequence ID" value="NZ_PVZC01000001.1"/>
</dbReference>
<dbReference type="AlphaFoldDB" id="A0A2T0QCI3"/>
<evidence type="ECO:0000313" key="1">
    <source>
        <dbReference type="EMBL" id="PRY01622.1"/>
    </source>
</evidence>
<name>A0A2T0QCI3_9ACTN</name>
<dbReference type="EMBL" id="PVZC01000001">
    <property type="protein sequence ID" value="PRY01622.1"/>
    <property type="molecule type" value="Genomic_DNA"/>
</dbReference>
<evidence type="ECO:0000313" key="2">
    <source>
        <dbReference type="Proteomes" id="UP000237846"/>
    </source>
</evidence>
<dbReference type="OrthoDB" id="3686532at2"/>
<sequence>MSYLRVEVPEIPERRSEIVPARIARKVAPLFGVDWEGSPHGMTWVSDFAQITLNEIARGAPRLSKEEEQARQRFVEATDGTDPSPFAEHTQDGLSVLGDPTSEQGQVVGRGVHADGQLRLEIANATLNKYGPDTKAAVVLSGANVLFSKITEDIGVALHYLRKTESGAALDSEVQVAAHAALLLFAYRAQPALFVAASQAREVQHALTATPFDIGGIGELPLARCELSGVTAPAANRRGRGRQRGGAAAKDTMQPATFEVVDDTIEELDLQFVHPTAGPQTEAGRHDGNQPDPALSRRTLAGLLIRTILRLGRADSRLGLLRVHEHAPGRRRLEVFVTSLRFINDYLRQAQPLLDQELRRQVSDGDAEEAARLAARFAPRLLPKLPATAELERMRVQTRQTVLAALYMAARYVQQDRDLRRLLDVHQGVAAAELPATAAYALRLRDLAEKLLPEDDPVRAEITAHAAIGVIRFGQDRAGKTGELAEEVRTLRATDERVLELVRAGAMDVGTGLDLLSRIAIAVNAVHVMQRTAPDPALPPAEELSALLRERWDHFNAELASFSHDDQRLDYYRHNYAGFLAALTDSENDLRAALRLFREKVLPERWTYYQEAEWYIGWRLSAQVAIRAGVALAALLAERGAADLKDELTALHDLLVQVESDPQTLQSVRSDGAVSIGVVIAAESLALGHLALLEARAAGTLAEPIREDVVGPERLDQLLDLIERYVGERDGAGSDGASAWAAHRRRALEGYRARRAALA</sequence>
<accession>A0A2T0QCI3</accession>